<evidence type="ECO:0000313" key="4">
    <source>
        <dbReference type="Proteomes" id="UP001053296"/>
    </source>
</evidence>
<dbReference type="InterPro" id="IPR001054">
    <property type="entry name" value="A/G_cyclase"/>
</dbReference>
<dbReference type="InterPro" id="IPR007890">
    <property type="entry name" value="CHASE2"/>
</dbReference>
<feature type="transmembrane region" description="Helical" evidence="1">
    <location>
        <begin position="363"/>
        <end position="383"/>
    </location>
</feature>
<dbReference type="RefSeq" id="WP_229595148.1">
    <property type="nucleotide sequence ID" value="NZ_AP024485.1"/>
</dbReference>
<keyword evidence="1" id="KW-1133">Transmembrane helix</keyword>
<evidence type="ECO:0000313" key="3">
    <source>
        <dbReference type="EMBL" id="BCS87994.1"/>
    </source>
</evidence>
<evidence type="ECO:0000259" key="2">
    <source>
        <dbReference type="PROSITE" id="PS50125"/>
    </source>
</evidence>
<dbReference type="SMART" id="SM00044">
    <property type="entry name" value="CYCc"/>
    <property type="match status" value="1"/>
</dbReference>
<keyword evidence="4" id="KW-1185">Reference proteome</keyword>
<reference evidence="3" key="1">
    <citation type="journal article" date="2022" name="Arch. Microbiol.">
        <title>Pseudodesulfovibrio sediminis sp. nov., a mesophilic and neutrophilic sulfate-reducing bacterium isolated from sediment of a brackish lake.</title>
        <authorList>
            <person name="Takahashi A."/>
            <person name="Kojima H."/>
            <person name="Watanabe M."/>
            <person name="Fukui M."/>
        </authorList>
    </citation>
    <scope>NUCLEOTIDE SEQUENCE</scope>
    <source>
        <strain evidence="3">SF6</strain>
    </source>
</reference>
<keyword evidence="1" id="KW-0812">Transmembrane</keyword>
<dbReference type="Proteomes" id="UP001053296">
    <property type="component" value="Chromosome"/>
</dbReference>
<gene>
    <name evidence="3" type="ORF">PSDVSF_12360</name>
</gene>
<keyword evidence="1" id="KW-0472">Membrane</keyword>
<dbReference type="Pfam" id="PF00211">
    <property type="entry name" value="Guanylate_cyc"/>
    <property type="match status" value="1"/>
</dbReference>
<dbReference type="Gene3D" id="3.30.70.1230">
    <property type="entry name" value="Nucleotide cyclase"/>
    <property type="match status" value="1"/>
</dbReference>
<dbReference type="InterPro" id="IPR029787">
    <property type="entry name" value="Nucleotide_cyclase"/>
</dbReference>
<protein>
    <submittedName>
        <fullName evidence="3">Adenylate/guanylate cyclase domain-containing protein</fullName>
    </submittedName>
</protein>
<organism evidence="3 4">
    <name type="scientific">Pseudodesulfovibrio sediminis</name>
    <dbReference type="NCBI Taxonomy" id="2810563"/>
    <lineage>
        <taxon>Bacteria</taxon>
        <taxon>Pseudomonadati</taxon>
        <taxon>Thermodesulfobacteriota</taxon>
        <taxon>Desulfovibrionia</taxon>
        <taxon>Desulfovibrionales</taxon>
        <taxon>Desulfovibrionaceae</taxon>
    </lineage>
</organism>
<accession>A0ABN6ERY4</accession>
<feature type="transmembrane region" description="Helical" evidence="1">
    <location>
        <begin position="339"/>
        <end position="356"/>
    </location>
</feature>
<dbReference type="PANTHER" id="PTHR43081">
    <property type="entry name" value="ADENYLATE CYCLASE, TERMINAL-DIFFERENTIATION SPECIFIC-RELATED"/>
    <property type="match status" value="1"/>
</dbReference>
<dbReference type="PANTHER" id="PTHR43081:SF1">
    <property type="entry name" value="ADENYLATE CYCLASE, TERMINAL-DIFFERENTIATION SPECIFIC"/>
    <property type="match status" value="1"/>
</dbReference>
<dbReference type="SUPFAM" id="SSF55073">
    <property type="entry name" value="Nucleotide cyclase"/>
    <property type="match status" value="1"/>
</dbReference>
<dbReference type="CDD" id="cd07302">
    <property type="entry name" value="CHD"/>
    <property type="match status" value="1"/>
</dbReference>
<dbReference type="PROSITE" id="PS50125">
    <property type="entry name" value="GUANYLATE_CYCLASE_2"/>
    <property type="match status" value="1"/>
</dbReference>
<name>A0ABN6ERY4_9BACT</name>
<dbReference type="InterPro" id="IPR050697">
    <property type="entry name" value="Adenylyl/Guanylyl_Cyclase_3/4"/>
</dbReference>
<dbReference type="EMBL" id="AP024485">
    <property type="protein sequence ID" value="BCS87994.1"/>
    <property type="molecule type" value="Genomic_DNA"/>
</dbReference>
<feature type="transmembrane region" description="Helical" evidence="1">
    <location>
        <begin position="389"/>
        <end position="409"/>
    </location>
</feature>
<proteinExistence type="predicted"/>
<dbReference type="Pfam" id="PF05226">
    <property type="entry name" value="CHASE2"/>
    <property type="match status" value="1"/>
</dbReference>
<evidence type="ECO:0000256" key="1">
    <source>
        <dbReference type="SAM" id="Phobius"/>
    </source>
</evidence>
<feature type="domain" description="Guanylate cyclase" evidence="2">
    <location>
        <begin position="451"/>
        <end position="583"/>
    </location>
</feature>
<dbReference type="SMART" id="SM01080">
    <property type="entry name" value="CHASE2"/>
    <property type="match status" value="1"/>
</dbReference>
<sequence length="701" mass="76390">MSRGLKKVMAGLMAGLLGAALAIGALSLNLLESLEAVTFDLRARVLSRPGISTDDIRIILLDQKSLDWSKEQFGLGWPWPRQAYVPLVDFCREAGVAALAFDVVFTEPSVYGVNDDAALADAFKKMGRVTLAADFARKDGSATAWPDYIPAPLFPLAGDTTLYTSPVATFPIQDLAVGITGVGNVNVSPDADTIYRRIPLLIKFDDRYAPSLPLSAALMAEPLSITLAPTSVTIGSTPIPVTNKGEAILNYRGKNAYKAYSAASIMESGMRMADGQESLVDLNDFTGKYVFFGFSATGLFDLRPTPLGGVSPGVLINATALDNMLSGDFMYPMELRVDILTTILFALLAGLSVTLFRNLWLTIAASGVTLALPVGFAMGTYYYGIWSGMAVQLASCFTALFLAGAIKYATEGRQKRFIKSAFKQYLSPKVIDQLLANPDKLTLGGERRELTIFFSDLEGFTSISEGLNPEELTSVLNDYLTAMTNIIQSTGGTVDKYEGDAIIAFWNAPVDQPDHALRGVCAALDCQQKLAEMRPELFKRTGKSFHMRIGLNTGPAVVGNLGSHDRFDYTMLGDSVNLAARLESVNKQFATYTMISRATLEQLHGKVPVRELSCLRVVGKDQAVVVYEPMTEKDYEEKKEVLHIFSRGLEHFYAGDFEKGRETFASIAEKDPAASRYEAKCRMLAKNPPSLWDGVWSMTSK</sequence>